<name>A0A5S6QB20_TRIMR</name>
<keyword evidence="1" id="KW-1185">Reference proteome</keyword>
<accession>A0A5S6QB20</accession>
<dbReference type="AlphaFoldDB" id="A0A5S6QB20"/>
<protein>
    <submittedName>
        <fullName evidence="2">Uncharacterized protein</fullName>
    </submittedName>
</protein>
<reference evidence="2" key="1">
    <citation type="submission" date="2019-12" db="UniProtKB">
        <authorList>
            <consortium name="WormBaseParasite"/>
        </authorList>
    </citation>
    <scope>IDENTIFICATION</scope>
</reference>
<proteinExistence type="predicted"/>
<evidence type="ECO:0000313" key="2">
    <source>
        <dbReference type="WBParaSite" id="TMUE_1000004409.1"/>
    </source>
</evidence>
<evidence type="ECO:0000313" key="1">
    <source>
        <dbReference type="Proteomes" id="UP000046395"/>
    </source>
</evidence>
<dbReference type="Proteomes" id="UP000046395">
    <property type="component" value="Unassembled WGS sequence"/>
</dbReference>
<dbReference type="WBParaSite" id="TMUE_1000004409.1">
    <property type="protein sequence ID" value="TMUE_1000004409.1"/>
    <property type="gene ID" value="WBGene00288142"/>
</dbReference>
<sequence length="117" mass="13346">MPPATQMPAEVFSKKNSIHSLVEWYATSTCLVASKKALRQILLIAGLRGRVIPPREAFATEHARLRSARAPRVYRRISWRFPLLGRFEIRKMNGELPSWKIRKQMGGCLPDDDEASI</sequence>
<organism evidence="1 2">
    <name type="scientific">Trichuris muris</name>
    <name type="common">Mouse whipworm</name>
    <dbReference type="NCBI Taxonomy" id="70415"/>
    <lineage>
        <taxon>Eukaryota</taxon>
        <taxon>Metazoa</taxon>
        <taxon>Ecdysozoa</taxon>
        <taxon>Nematoda</taxon>
        <taxon>Enoplea</taxon>
        <taxon>Dorylaimia</taxon>
        <taxon>Trichinellida</taxon>
        <taxon>Trichuridae</taxon>
        <taxon>Trichuris</taxon>
    </lineage>
</organism>